<dbReference type="SMART" id="SM00448">
    <property type="entry name" value="REC"/>
    <property type="match status" value="1"/>
</dbReference>
<keyword evidence="13" id="KW-0902">Two-component regulatory system</keyword>
<dbReference type="Gene3D" id="3.30.565.10">
    <property type="entry name" value="Histidine kinase-like ATPase, C-terminal domain"/>
    <property type="match status" value="1"/>
</dbReference>
<dbReference type="SUPFAM" id="SSF55874">
    <property type="entry name" value="ATPase domain of HSP90 chaperone/DNA topoisomerase II/histidine kinase"/>
    <property type="match status" value="1"/>
</dbReference>
<dbReference type="PROSITE" id="PS50110">
    <property type="entry name" value="RESPONSE_REGULATORY"/>
    <property type="match status" value="1"/>
</dbReference>
<evidence type="ECO:0000259" key="20">
    <source>
        <dbReference type="PROSITE" id="PS50110"/>
    </source>
</evidence>
<dbReference type="Proteomes" id="UP000218418">
    <property type="component" value="Chromosome"/>
</dbReference>
<dbReference type="CDD" id="cd18773">
    <property type="entry name" value="PDC1_HK_sensor"/>
    <property type="match status" value="1"/>
</dbReference>
<dbReference type="InterPro" id="IPR036890">
    <property type="entry name" value="HATPase_C_sf"/>
</dbReference>
<accession>A0A1Z4LSQ8</accession>
<evidence type="ECO:0000256" key="3">
    <source>
        <dbReference type="ARBA" id="ARBA00006402"/>
    </source>
</evidence>
<dbReference type="Pfam" id="PF02518">
    <property type="entry name" value="HATPase_c"/>
    <property type="match status" value="1"/>
</dbReference>
<dbReference type="GO" id="GO:0000155">
    <property type="term" value="F:phosphorelay sensor kinase activity"/>
    <property type="evidence" value="ECO:0007669"/>
    <property type="project" value="InterPro"/>
</dbReference>
<evidence type="ECO:0000256" key="11">
    <source>
        <dbReference type="ARBA" id="ARBA00022840"/>
    </source>
</evidence>
<evidence type="ECO:0000256" key="10">
    <source>
        <dbReference type="ARBA" id="ARBA00022777"/>
    </source>
</evidence>
<evidence type="ECO:0000313" key="21">
    <source>
        <dbReference type="EMBL" id="BAY84285.1"/>
    </source>
</evidence>
<dbReference type="Gene3D" id="3.40.50.2300">
    <property type="match status" value="1"/>
</dbReference>
<evidence type="ECO:0000256" key="12">
    <source>
        <dbReference type="ARBA" id="ARBA00022989"/>
    </source>
</evidence>
<keyword evidence="14 18" id="KW-0472">Membrane</keyword>
<keyword evidence="6 17" id="KW-0597">Phosphoprotein</keyword>
<sequence length="821" mass="91921">MKFWKQHLTTKIAGSFLLLSLVTVGVVGGVTFIKARDALKNEAFERLDVAASLKQQEIIRWFKTQLEDFSFILNFPDVKGKFHSILNSNISESEYKQAVSALTNYLQNIKAVKPSFKEIYIINRSNKVILSTNKSREGQYEISANFTSVEKFGSGKNSAPVFYSSPDTGKPAVTLAKTLRNQAGERQGIVVAQLNLVQIDKIVRDSSGLGESGKTYLIGDLRSGKKTFITEAENKSQNPTQDVNSQGIEEAMKGISDSGEYLNPEGIMVLGEYRWLDDQELALLVEINQEEAFAPARQLSNTVVLIGLVSVSVLLIGVYWLSLKLSVYRKQSESYSHQLEIKAKEAESANHSKSEFLANMSHELRTPLNAILGFAQLMKRDKLLSSEQQESLATINRSGEHLLSLINDVLDMSKIEAGRSYLHTESFNLHILLQTLQEMFQLRATAKGLFLKFFLEPNLPICIITDEGKLRQVLINLLSNAIKFTEKGGVVLTVNGQKLSNSTPSSPSPTSPPSIPIYFEVKDTGKGIANDEIDKIFDPFVQTVSGVKARVGTGLGLAISRQFVRLMGGDIYPTSVLGEGSSFSFDIRVTLPSSPKEICSPKKRVLKIAPSQPNYRILVVDDRFENRDLLKKLLNTVGFDTQTAANGKEAIATWEKWQPHLIWMDMRMAVMDGYEATRKIKAKSKKQQTLIIALTASAFEEQESDIFAAGCDDLVRKPFKEEVIFEKINQYLGVQYIYEEDKLEKSRNLLENISINITRQELDIMSAQWVAALHQAALEVDADLVLQIIEQIPKQYQTLTKKLRKLTLEYDFDAILEISEQ</sequence>
<evidence type="ECO:0000256" key="8">
    <source>
        <dbReference type="ARBA" id="ARBA00022692"/>
    </source>
</evidence>
<dbReference type="InterPro" id="IPR003594">
    <property type="entry name" value="HATPase_dom"/>
</dbReference>
<evidence type="ECO:0000256" key="17">
    <source>
        <dbReference type="PROSITE-ProRule" id="PRU00169"/>
    </source>
</evidence>
<dbReference type="InterPro" id="IPR001789">
    <property type="entry name" value="Sig_transdc_resp-reg_receiver"/>
</dbReference>
<dbReference type="InterPro" id="IPR004358">
    <property type="entry name" value="Sig_transdc_His_kin-like_C"/>
</dbReference>
<dbReference type="FunFam" id="3.30.565.10:FF:000010">
    <property type="entry name" value="Sensor histidine kinase RcsC"/>
    <property type="match status" value="1"/>
</dbReference>
<evidence type="ECO:0000256" key="4">
    <source>
        <dbReference type="ARBA" id="ARBA00012438"/>
    </source>
</evidence>
<comment type="similarity">
    <text evidence="3">In the N-terminal section; belongs to the phytochrome family.</text>
</comment>
<evidence type="ECO:0000256" key="15">
    <source>
        <dbReference type="ARBA" id="ARBA00023306"/>
    </source>
</evidence>
<dbReference type="InterPro" id="IPR003661">
    <property type="entry name" value="HisK_dim/P_dom"/>
</dbReference>
<dbReference type="SMART" id="SM00388">
    <property type="entry name" value="HisKA"/>
    <property type="match status" value="1"/>
</dbReference>
<feature type="modified residue" description="4-aspartylphosphate" evidence="17">
    <location>
        <position position="665"/>
    </location>
</feature>
<evidence type="ECO:0000259" key="19">
    <source>
        <dbReference type="PROSITE" id="PS50109"/>
    </source>
</evidence>
<dbReference type="Gene3D" id="1.10.287.130">
    <property type="match status" value="1"/>
</dbReference>
<evidence type="ECO:0000256" key="6">
    <source>
        <dbReference type="ARBA" id="ARBA00022553"/>
    </source>
</evidence>
<feature type="domain" description="Response regulatory" evidence="20">
    <location>
        <begin position="616"/>
        <end position="732"/>
    </location>
</feature>
<dbReference type="GO" id="GO:0005524">
    <property type="term" value="F:ATP binding"/>
    <property type="evidence" value="ECO:0007669"/>
    <property type="project" value="UniProtKB-KW"/>
</dbReference>
<dbReference type="Pfam" id="PF02743">
    <property type="entry name" value="dCache_1"/>
    <property type="match status" value="1"/>
</dbReference>
<feature type="domain" description="Histidine kinase" evidence="19">
    <location>
        <begin position="359"/>
        <end position="591"/>
    </location>
</feature>
<keyword evidence="5" id="KW-1003">Cell membrane</keyword>
<dbReference type="AlphaFoldDB" id="A0A1Z4LSQ8"/>
<dbReference type="PRINTS" id="PR00344">
    <property type="entry name" value="BCTRLSENSOR"/>
</dbReference>
<dbReference type="CDD" id="cd17546">
    <property type="entry name" value="REC_hyHK_CKI1_RcsC-like"/>
    <property type="match status" value="1"/>
</dbReference>
<dbReference type="CDD" id="cd00082">
    <property type="entry name" value="HisKA"/>
    <property type="match status" value="1"/>
</dbReference>
<dbReference type="SUPFAM" id="SSF47384">
    <property type="entry name" value="Homodimeric domain of signal transducing histidine kinase"/>
    <property type="match status" value="1"/>
</dbReference>
<reference evidence="21 22" key="1">
    <citation type="submission" date="2017-06" db="EMBL/GenBank/DDBJ databases">
        <title>Genome sequencing of cyanobaciteial culture collection at National Institute for Environmental Studies (NIES).</title>
        <authorList>
            <person name="Hirose Y."/>
            <person name="Shimura Y."/>
            <person name="Fujisawa T."/>
            <person name="Nakamura Y."/>
            <person name="Kawachi M."/>
        </authorList>
    </citation>
    <scope>NUCLEOTIDE SEQUENCE [LARGE SCALE GENOMIC DNA]</scope>
    <source>
        <strain evidence="21 22">NIES-267</strain>
    </source>
</reference>
<keyword evidence="8 18" id="KW-0812">Transmembrane</keyword>
<dbReference type="PANTHER" id="PTHR45339">
    <property type="entry name" value="HYBRID SIGNAL TRANSDUCTION HISTIDINE KINASE J"/>
    <property type="match status" value="1"/>
</dbReference>
<dbReference type="OrthoDB" id="502671at2"/>
<feature type="transmembrane region" description="Helical" evidence="18">
    <location>
        <begin position="12"/>
        <end position="33"/>
    </location>
</feature>
<dbReference type="Pfam" id="PF00072">
    <property type="entry name" value="Response_reg"/>
    <property type="match status" value="1"/>
</dbReference>
<dbReference type="FunFam" id="1.10.287.130:FF:000038">
    <property type="entry name" value="Sensory transduction histidine kinase"/>
    <property type="match status" value="1"/>
</dbReference>
<comment type="subcellular location">
    <subcellularLocation>
        <location evidence="2">Cell membrane</location>
        <topology evidence="2">Multi-pass membrane protein</topology>
    </subcellularLocation>
</comment>
<keyword evidence="12 18" id="KW-1133">Transmembrane helix</keyword>
<evidence type="ECO:0000256" key="2">
    <source>
        <dbReference type="ARBA" id="ARBA00004651"/>
    </source>
</evidence>
<dbReference type="EC" id="2.7.13.3" evidence="4"/>
<dbReference type="PROSITE" id="PS50109">
    <property type="entry name" value="HIS_KIN"/>
    <property type="match status" value="1"/>
</dbReference>
<dbReference type="SMART" id="SM00387">
    <property type="entry name" value="HATPase_c"/>
    <property type="match status" value="1"/>
</dbReference>
<dbReference type="GO" id="GO:0005886">
    <property type="term" value="C:plasma membrane"/>
    <property type="evidence" value="ECO:0007669"/>
    <property type="project" value="UniProtKB-SubCell"/>
</dbReference>
<keyword evidence="7" id="KW-0808">Transferase</keyword>
<keyword evidence="22" id="KW-1185">Reference proteome</keyword>
<evidence type="ECO:0000256" key="7">
    <source>
        <dbReference type="ARBA" id="ARBA00022679"/>
    </source>
</evidence>
<dbReference type="Pfam" id="PF00512">
    <property type="entry name" value="HisKA"/>
    <property type="match status" value="1"/>
</dbReference>
<dbReference type="InterPro" id="IPR005467">
    <property type="entry name" value="His_kinase_dom"/>
</dbReference>
<dbReference type="InterPro" id="IPR033479">
    <property type="entry name" value="dCache_1"/>
</dbReference>
<dbReference type="EMBL" id="AP018227">
    <property type="protein sequence ID" value="BAY84285.1"/>
    <property type="molecule type" value="Genomic_DNA"/>
</dbReference>
<evidence type="ECO:0000256" key="14">
    <source>
        <dbReference type="ARBA" id="ARBA00023136"/>
    </source>
</evidence>
<evidence type="ECO:0000256" key="18">
    <source>
        <dbReference type="SAM" id="Phobius"/>
    </source>
</evidence>
<name>A0A1Z4LSQ8_9CYAN</name>
<keyword evidence="11" id="KW-0067">ATP-binding</keyword>
<evidence type="ECO:0000256" key="16">
    <source>
        <dbReference type="ARBA" id="ARBA00074306"/>
    </source>
</evidence>
<evidence type="ECO:0000256" key="13">
    <source>
        <dbReference type="ARBA" id="ARBA00023012"/>
    </source>
</evidence>
<proteinExistence type="inferred from homology"/>
<evidence type="ECO:0000256" key="5">
    <source>
        <dbReference type="ARBA" id="ARBA00022475"/>
    </source>
</evidence>
<feature type="transmembrane region" description="Helical" evidence="18">
    <location>
        <begin position="303"/>
        <end position="322"/>
    </location>
</feature>
<keyword evidence="15" id="KW-0131">Cell cycle</keyword>
<evidence type="ECO:0000256" key="9">
    <source>
        <dbReference type="ARBA" id="ARBA00022741"/>
    </source>
</evidence>
<organism evidence="21 22">
    <name type="scientific">Calothrix parasitica NIES-267</name>
    <dbReference type="NCBI Taxonomy" id="1973488"/>
    <lineage>
        <taxon>Bacteria</taxon>
        <taxon>Bacillati</taxon>
        <taxon>Cyanobacteriota</taxon>
        <taxon>Cyanophyceae</taxon>
        <taxon>Nostocales</taxon>
        <taxon>Calotrichaceae</taxon>
        <taxon>Calothrix</taxon>
    </lineage>
</organism>
<comment type="catalytic activity">
    <reaction evidence="1">
        <text>ATP + protein L-histidine = ADP + protein N-phospho-L-histidine.</text>
        <dbReference type="EC" id="2.7.13.3"/>
    </reaction>
</comment>
<evidence type="ECO:0000256" key="1">
    <source>
        <dbReference type="ARBA" id="ARBA00000085"/>
    </source>
</evidence>
<evidence type="ECO:0000313" key="22">
    <source>
        <dbReference type="Proteomes" id="UP000218418"/>
    </source>
</evidence>
<keyword evidence="10 21" id="KW-0418">Kinase</keyword>
<dbReference type="InterPro" id="IPR011006">
    <property type="entry name" value="CheY-like_superfamily"/>
</dbReference>
<keyword evidence="9" id="KW-0547">Nucleotide-binding</keyword>
<dbReference type="SUPFAM" id="SSF52172">
    <property type="entry name" value="CheY-like"/>
    <property type="match status" value="1"/>
</dbReference>
<dbReference type="CDD" id="cd16922">
    <property type="entry name" value="HATPase_EvgS-ArcB-TorS-like"/>
    <property type="match status" value="1"/>
</dbReference>
<gene>
    <name evidence="21" type="ORF">NIES267_37810</name>
</gene>
<dbReference type="Gene3D" id="3.30.450.20">
    <property type="entry name" value="PAS domain"/>
    <property type="match status" value="1"/>
</dbReference>
<dbReference type="PANTHER" id="PTHR45339:SF1">
    <property type="entry name" value="HYBRID SIGNAL TRANSDUCTION HISTIDINE KINASE J"/>
    <property type="match status" value="1"/>
</dbReference>
<protein>
    <recommendedName>
        <fullName evidence="16">Circadian input-output histidine kinase CikA</fullName>
        <ecNumber evidence="4">2.7.13.3</ecNumber>
    </recommendedName>
</protein>
<dbReference type="InterPro" id="IPR036097">
    <property type="entry name" value="HisK_dim/P_sf"/>
</dbReference>